<dbReference type="EMBL" id="CM047940">
    <property type="protein sequence ID" value="KAI9903553.1"/>
    <property type="molecule type" value="Genomic_DNA"/>
</dbReference>
<organism evidence="1 2">
    <name type="scientific">Trichothecium roseum</name>
    <dbReference type="NCBI Taxonomy" id="47278"/>
    <lineage>
        <taxon>Eukaryota</taxon>
        <taxon>Fungi</taxon>
        <taxon>Dikarya</taxon>
        <taxon>Ascomycota</taxon>
        <taxon>Pezizomycotina</taxon>
        <taxon>Sordariomycetes</taxon>
        <taxon>Hypocreomycetidae</taxon>
        <taxon>Hypocreales</taxon>
        <taxon>Hypocreales incertae sedis</taxon>
        <taxon>Trichothecium</taxon>
    </lineage>
</organism>
<keyword evidence="2" id="KW-1185">Reference proteome</keyword>
<dbReference type="Proteomes" id="UP001163324">
    <property type="component" value="Chromosome 1"/>
</dbReference>
<comment type="caution">
    <text evidence="1">The sequence shown here is derived from an EMBL/GenBank/DDBJ whole genome shotgun (WGS) entry which is preliminary data.</text>
</comment>
<gene>
    <name evidence="1" type="ORF">N3K66_000082</name>
</gene>
<evidence type="ECO:0000313" key="1">
    <source>
        <dbReference type="EMBL" id="KAI9903553.1"/>
    </source>
</evidence>
<reference evidence="1" key="1">
    <citation type="submission" date="2022-10" db="EMBL/GenBank/DDBJ databases">
        <title>Complete Genome of Trichothecium roseum strain YXFP-22015, a Plant Pathogen Isolated from Citrus.</title>
        <authorList>
            <person name="Wang Y."/>
            <person name="Zhu L."/>
        </authorList>
    </citation>
    <scope>NUCLEOTIDE SEQUENCE</scope>
    <source>
        <strain evidence="1">YXFP-22015</strain>
    </source>
</reference>
<proteinExistence type="predicted"/>
<evidence type="ECO:0000313" key="2">
    <source>
        <dbReference type="Proteomes" id="UP001163324"/>
    </source>
</evidence>
<accession>A0ACC0VBQ0</accession>
<protein>
    <submittedName>
        <fullName evidence="1">Uncharacterized protein</fullName>
    </submittedName>
</protein>
<sequence>MAHAPFIDGHQSDLEAAVATADEAGDAADGVATQTSPPSKAGLETSVALLDSRNQLPSSLTGFLTITTSTATTTTATGSSSRNSCSTTPGSCSSSTVNSILRPITDDLSYYPTTSSPTDDPIPHPHTDYTRHFMTPNQDDELMDKIIARRSTVKRPMDEEAIAGTAVGVILAVALLAFCLYPVIVHRLNKKRKYVERYPPGAEDGLDSDGPTHGSIRHRRLSSSDSIKQKGIPECVPRQRTDDETNFWPGMDRGCGGVHDGVACTGAEMHARRAPAPERYDGNQTLSIEPASPTGFEYYTGPLPLPPEAAAHIPPHEFILKGTSEDYYSPDIPSEAFGMYATPPPMPDLPPPDRTAAQTNSIRHNVRQLFRRKSSRDQGTGSYTSTAYAEQQCHASHLQGATPLQRIVSNGDGVDSPIEVSPARGDSAFEAQTRSMSHRIADDVGTQQDSSTHQSFHHHNVPLRSKDGTSPPRHAAPGTVNPMDIMPALTESELWHRTDYQLFAATQEEASPTRSCSTELPHETEAPKDVSSSMHSNHSSSMENTDSSIAKPKAKAVKVVAQDDIVMSDDTSHPPSIPISSSVPMPNPGQTTSRVSALSTQNPSAVSSTPSTHNTPSTQIDSPSPPSLESSDFRRSTSPPSGVESGAGVSSPRGGVYRCDEPGCNQVFDQPHKLKHHQRYHSKDHKCPYPTCGKGFGTKTHLQRHINDRHEKKRKFHCAIQGCDYSRSGGKAFPRKDNWKRHMTKIHGMDHHSLPEPIEVDQDMIGA</sequence>
<name>A0ACC0VBQ0_9HYPO</name>